<accession>G3B1K9</accession>
<sequence>MKNYFGKKTLAGRLLSSTTDLKKIVPLNVDEKGARVMEYTLGKVIGFGAWGTIRECFDNNQNPYAMKIVSNKKMSVINLFKREIMIWEQLNHPKILKLFKYLETEDSIFCLMDRIKGGTLFELVSKWGVIEGN</sequence>
<evidence type="ECO:0000259" key="2">
    <source>
        <dbReference type="PROSITE" id="PS50011"/>
    </source>
</evidence>
<name>G3B1K9_CANTC</name>
<evidence type="ECO:0000313" key="3">
    <source>
        <dbReference type="EMBL" id="EGV64470.1"/>
    </source>
</evidence>
<dbReference type="SUPFAM" id="SSF56112">
    <property type="entry name" value="Protein kinase-like (PK-like)"/>
    <property type="match status" value="1"/>
</dbReference>
<evidence type="ECO:0000256" key="1">
    <source>
        <dbReference type="PROSITE-ProRule" id="PRU10141"/>
    </source>
</evidence>
<keyword evidence="3" id="KW-0418">Kinase</keyword>
<protein>
    <submittedName>
        <fullName evidence="3">Kinase-like protein</fullName>
    </submittedName>
</protein>
<reference evidence="3 4" key="1">
    <citation type="journal article" date="2011" name="Proc. Natl. Acad. Sci. U.S.A.">
        <title>Comparative genomics of xylose-fermenting fungi for enhanced biofuel production.</title>
        <authorList>
            <person name="Wohlbach D.J."/>
            <person name="Kuo A."/>
            <person name="Sato T.K."/>
            <person name="Potts K.M."/>
            <person name="Salamov A.A."/>
            <person name="LaButti K.M."/>
            <person name="Sun H."/>
            <person name="Clum A."/>
            <person name="Pangilinan J.L."/>
            <person name="Lindquist E.A."/>
            <person name="Lucas S."/>
            <person name="Lapidus A."/>
            <person name="Jin M."/>
            <person name="Gunawan C."/>
            <person name="Balan V."/>
            <person name="Dale B.E."/>
            <person name="Jeffries T.W."/>
            <person name="Zinkel R."/>
            <person name="Barry K.W."/>
            <person name="Grigoriev I.V."/>
            <person name="Gasch A.P."/>
        </authorList>
    </citation>
    <scope>NUCLEOTIDE SEQUENCE [LARGE SCALE GENOMIC DNA]</scope>
    <source>
        <strain evidence="4">ATCC 10573 / BCRC 21748 / CBS 615 / JCM 9827 / NBRC 10315 / NRRL Y-1498 / VKM Y-70</strain>
    </source>
</reference>
<feature type="binding site" evidence="1">
    <location>
        <position position="67"/>
    </location>
    <ligand>
        <name>ATP</name>
        <dbReference type="ChEBI" id="CHEBI:30616"/>
    </ligand>
</feature>
<dbReference type="Pfam" id="PF00069">
    <property type="entry name" value="Pkinase"/>
    <property type="match status" value="1"/>
</dbReference>
<proteinExistence type="predicted"/>
<dbReference type="InterPro" id="IPR000719">
    <property type="entry name" value="Prot_kinase_dom"/>
</dbReference>
<feature type="domain" description="Protein kinase" evidence="2">
    <location>
        <begin position="39"/>
        <end position="133"/>
    </location>
</feature>
<dbReference type="GO" id="GO:0030447">
    <property type="term" value="P:filamentous growth"/>
    <property type="evidence" value="ECO:0007669"/>
    <property type="project" value="UniProtKB-ARBA"/>
</dbReference>
<keyword evidence="1" id="KW-0067">ATP-binding</keyword>
<dbReference type="OrthoDB" id="4062651at2759"/>
<dbReference type="HOGENOM" id="CLU_1911602_0_0_1"/>
<dbReference type="Proteomes" id="UP000000707">
    <property type="component" value="Unassembled WGS sequence"/>
</dbReference>
<dbReference type="GO" id="GO:0005524">
    <property type="term" value="F:ATP binding"/>
    <property type="evidence" value="ECO:0007669"/>
    <property type="project" value="UniProtKB-UniRule"/>
</dbReference>
<dbReference type="EMBL" id="GL996515">
    <property type="protein sequence ID" value="EGV64470.1"/>
    <property type="molecule type" value="Genomic_DNA"/>
</dbReference>
<dbReference type="InterPro" id="IPR017441">
    <property type="entry name" value="Protein_kinase_ATP_BS"/>
</dbReference>
<feature type="non-terminal residue" evidence="3">
    <location>
        <position position="133"/>
    </location>
</feature>
<gene>
    <name evidence="3" type="ORF">CANTEDRAFT_92700</name>
</gene>
<dbReference type="InterPro" id="IPR011009">
    <property type="entry name" value="Kinase-like_dom_sf"/>
</dbReference>
<dbReference type="PROSITE" id="PS00107">
    <property type="entry name" value="PROTEIN_KINASE_ATP"/>
    <property type="match status" value="1"/>
</dbReference>
<keyword evidence="1" id="KW-0547">Nucleotide-binding</keyword>
<dbReference type="AlphaFoldDB" id="G3B1K9"/>
<evidence type="ECO:0000313" key="4">
    <source>
        <dbReference type="Proteomes" id="UP000000707"/>
    </source>
</evidence>
<keyword evidence="3" id="KW-0808">Transferase</keyword>
<dbReference type="PANTHER" id="PTHR24347">
    <property type="entry name" value="SERINE/THREONINE-PROTEIN KINASE"/>
    <property type="match status" value="1"/>
</dbReference>
<dbReference type="GO" id="GO:0004672">
    <property type="term" value="F:protein kinase activity"/>
    <property type="evidence" value="ECO:0007669"/>
    <property type="project" value="InterPro"/>
</dbReference>
<dbReference type="PROSITE" id="PS50011">
    <property type="entry name" value="PROTEIN_KINASE_DOM"/>
    <property type="match status" value="1"/>
</dbReference>
<dbReference type="Gene3D" id="3.30.200.20">
    <property type="entry name" value="Phosphorylase Kinase, domain 1"/>
    <property type="match status" value="1"/>
</dbReference>
<organism evidence="4">
    <name type="scientific">Candida tenuis (strain ATCC 10573 / BCRC 21748 / CBS 615 / JCM 9827 / NBRC 10315 / NRRL Y-1498 / VKM Y-70)</name>
    <name type="common">Yeast</name>
    <name type="synonym">Yamadazyma tenuis</name>
    <dbReference type="NCBI Taxonomy" id="590646"/>
    <lineage>
        <taxon>Eukaryota</taxon>
        <taxon>Fungi</taxon>
        <taxon>Dikarya</taxon>
        <taxon>Ascomycota</taxon>
        <taxon>Saccharomycotina</taxon>
        <taxon>Pichiomycetes</taxon>
        <taxon>Debaryomycetaceae</taxon>
        <taxon>Yamadazyma</taxon>
    </lineage>
</organism>
<keyword evidence="4" id="KW-1185">Reference proteome</keyword>